<evidence type="ECO:0000313" key="4">
    <source>
        <dbReference type="Proteomes" id="UP001596058"/>
    </source>
</evidence>
<feature type="region of interest" description="Disordered" evidence="1">
    <location>
        <begin position="31"/>
        <end position="85"/>
    </location>
</feature>
<gene>
    <name evidence="3" type="ORF">ACFPZ3_24515</name>
</gene>
<organism evidence="3 4">
    <name type="scientific">Nonomuraea insulae</name>
    <dbReference type="NCBI Taxonomy" id="1616787"/>
    <lineage>
        <taxon>Bacteria</taxon>
        <taxon>Bacillati</taxon>
        <taxon>Actinomycetota</taxon>
        <taxon>Actinomycetes</taxon>
        <taxon>Streptosporangiales</taxon>
        <taxon>Streptosporangiaceae</taxon>
        <taxon>Nonomuraea</taxon>
    </lineage>
</organism>
<comment type="caution">
    <text evidence="3">The sequence shown here is derived from an EMBL/GenBank/DDBJ whole genome shotgun (WGS) entry which is preliminary data.</text>
</comment>
<evidence type="ECO:0000256" key="1">
    <source>
        <dbReference type="SAM" id="MobiDB-lite"/>
    </source>
</evidence>
<accession>A0ABW1CQ95</accession>
<evidence type="ECO:0000313" key="3">
    <source>
        <dbReference type="EMBL" id="MFC5827048.1"/>
    </source>
</evidence>
<protein>
    <submittedName>
        <fullName evidence="3">Uncharacterized protein</fullName>
    </submittedName>
</protein>
<reference evidence="4" key="1">
    <citation type="journal article" date="2019" name="Int. J. Syst. Evol. Microbiol.">
        <title>The Global Catalogue of Microorganisms (GCM) 10K type strain sequencing project: providing services to taxonomists for standard genome sequencing and annotation.</title>
        <authorList>
            <consortium name="The Broad Institute Genomics Platform"/>
            <consortium name="The Broad Institute Genome Sequencing Center for Infectious Disease"/>
            <person name="Wu L."/>
            <person name="Ma J."/>
        </authorList>
    </citation>
    <scope>NUCLEOTIDE SEQUENCE [LARGE SCALE GENOMIC DNA]</scope>
    <source>
        <strain evidence="4">CCUG 53903</strain>
    </source>
</reference>
<feature type="chain" id="PRO_5047461453" evidence="2">
    <location>
        <begin position="28"/>
        <end position="85"/>
    </location>
</feature>
<proteinExistence type="predicted"/>
<name>A0ABW1CQ95_9ACTN</name>
<evidence type="ECO:0000256" key="2">
    <source>
        <dbReference type="SAM" id="SignalP"/>
    </source>
</evidence>
<dbReference type="Proteomes" id="UP001596058">
    <property type="component" value="Unassembled WGS sequence"/>
</dbReference>
<keyword evidence="2" id="KW-0732">Signal</keyword>
<feature type="signal peptide" evidence="2">
    <location>
        <begin position="1"/>
        <end position="27"/>
    </location>
</feature>
<dbReference type="RefSeq" id="WP_379516549.1">
    <property type="nucleotide sequence ID" value="NZ_JBHSPA010000027.1"/>
</dbReference>
<sequence length="85" mass="8733">MTKWAVAIAILTSGAAALGLSGGTALAKNTWPGTSVTQDDPDNTWPAPPAEDPDNTWPAPVALDDPANTWPAPPADDPDNTWPSA</sequence>
<keyword evidence="4" id="KW-1185">Reference proteome</keyword>
<dbReference type="EMBL" id="JBHSPA010000027">
    <property type="protein sequence ID" value="MFC5827048.1"/>
    <property type="molecule type" value="Genomic_DNA"/>
</dbReference>